<dbReference type="GO" id="GO:0003677">
    <property type="term" value="F:DNA binding"/>
    <property type="evidence" value="ECO:0007669"/>
    <property type="project" value="UniProtKB-KW"/>
</dbReference>
<comment type="similarity">
    <text evidence="1 2">Belongs to the Dps family.</text>
</comment>
<evidence type="ECO:0000256" key="1">
    <source>
        <dbReference type="ARBA" id="ARBA00009497"/>
    </source>
</evidence>
<dbReference type="PRINTS" id="PR01346">
    <property type="entry name" value="HELNAPAPROT"/>
</dbReference>
<dbReference type="PROSITE" id="PS00819">
    <property type="entry name" value="DPS_2"/>
    <property type="match status" value="1"/>
</dbReference>
<accession>A0A1P8URX4</accession>
<dbReference type="KEGG" id="paby:Ga0080574_TMP1783"/>
<dbReference type="Proteomes" id="UP000187059">
    <property type="component" value="Chromosome"/>
</dbReference>
<dbReference type="PANTHER" id="PTHR42932:SF3">
    <property type="entry name" value="DNA PROTECTION DURING STARVATION PROTEIN"/>
    <property type="match status" value="1"/>
</dbReference>
<dbReference type="Pfam" id="PF00210">
    <property type="entry name" value="Ferritin"/>
    <property type="match status" value="1"/>
</dbReference>
<dbReference type="EMBL" id="CP015093">
    <property type="protein sequence ID" value="APZ52117.1"/>
    <property type="molecule type" value="Genomic_DNA"/>
</dbReference>
<dbReference type="RefSeq" id="WP_076697476.1">
    <property type="nucleotide sequence ID" value="NZ_CP015093.1"/>
</dbReference>
<sequence>MTATAHTDSLTRILARTFRLYVQTHGYHWNVEGPEFRQLHGFFEEQYQELWNSLDEIAERLRSLGAYAPASLAEFLTLGGEEAAPAQSAAAMVDALIAGHDALAAELRAAIATAQEAGDEPSAGLLTDRLAWHEQQLWMMKASRK</sequence>
<dbReference type="InterPro" id="IPR002177">
    <property type="entry name" value="DPS_DNA-bd"/>
</dbReference>
<evidence type="ECO:0000259" key="3">
    <source>
        <dbReference type="Pfam" id="PF00210"/>
    </source>
</evidence>
<dbReference type="InterPro" id="IPR008331">
    <property type="entry name" value="Ferritin_DPS_dom"/>
</dbReference>
<evidence type="ECO:0000256" key="2">
    <source>
        <dbReference type="RuleBase" id="RU003875"/>
    </source>
</evidence>
<dbReference type="GO" id="GO:0016722">
    <property type="term" value="F:oxidoreductase activity, acting on metal ions"/>
    <property type="evidence" value="ECO:0007669"/>
    <property type="project" value="InterPro"/>
</dbReference>
<dbReference type="PIRSF" id="PIRSF005900">
    <property type="entry name" value="Dps"/>
    <property type="match status" value="1"/>
</dbReference>
<dbReference type="SUPFAM" id="SSF47240">
    <property type="entry name" value="Ferritin-like"/>
    <property type="match status" value="1"/>
</dbReference>
<proteinExistence type="inferred from homology"/>
<feature type="domain" description="Ferritin/DPS" evidence="3">
    <location>
        <begin position="9"/>
        <end position="142"/>
    </location>
</feature>
<dbReference type="OrthoDB" id="9797687at2"/>
<dbReference type="PROSITE" id="PS00818">
    <property type="entry name" value="DPS_1"/>
    <property type="match status" value="1"/>
</dbReference>
<dbReference type="InterPro" id="IPR012347">
    <property type="entry name" value="Ferritin-like"/>
</dbReference>
<dbReference type="PANTHER" id="PTHR42932">
    <property type="entry name" value="GENERAL STRESS PROTEIN 20U"/>
    <property type="match status" value="1"/>
</dbReference>
<organism evidence="4 5">
    <name type="scientific">Salipiger abyssi</name>
    <dbReference type="NCBI Taxonomy" id="1250539"/>
    <lineage>
        <taxon>Bacteria</taxon>
        <taxon>Pseudomonadati</taxon>
        <taxon>Pseudomonadota</taxon>
        <taxon>Alphaproteobacteria</taxon>
        <taxon>Rhodobacterales</taxon>
        <taxon>Roseobacteraceae</taxon>
        <taxon>Salipiger</taxon>
    </lineage>
</organism>
<dbReference type="STRING" id="1250539.Ga0080574_TMP1783"/>
<dbReference type="GO" id="GO:0008199">
    <property type="term" value="F:ferric iron binding"/>
    <property type="evidence" value="ECO:0007669"/>
    <property type="project" value="InterPro"/>
</dbReference>
<dbReference type="AlphaFoldDB" id="A0A1P8URX4"/>
<dbReference type="InterPro" id="IPR023188">
    <property type="entry name" value="DPS_DNA-bd_CS"/>
</dbReference>
<keyword evidence="5" id="KW-1185">Reference proteome</keyword>
<reference evidence="4 5" key="1">
    <citation type="submission" date="2016-04" db="EMBL/GenBank/DDBJ databases">
        <title>Deep-sea bacteria in the southern Pacific.</title>
        <authorList>
            <person name="Tang K."/>
        </authorList>
    </citation>
    <scope>NUCLEOTIDE SEQUENCE [LARGE SCALE GENOMIC DNA]</scope>
    <source>
        <strain evidence="4 5">JLT2014</strain>
    </source>
</reference>
<dbReference type="CDD" id="cd01043">
    <property type="entry name" value="DPS"/>
    <property type="match status" value="1"/>
</dbReference>
<name>A0A1P8URX4_9RHOB</name>
<dbReference type="InterPro" id="IPR009078">
    <property type="entry name" value="Ferritin-like_SF"/>
</dbReference>
<protein>
    <submittedName>
        <fullName evidence="4">Starvation-inducible DNA-binding protein</fullName>
    </submittedName>
</protein>
<evidence type="ECO:0000313" key="4">
    <source>
        <dbReference type="EMBL" id="APZ52117.1"/>
    </source>
</evidence>
<keyword evidence="4" id="KW-0238">DNA-binding</keyword>
<gene>
    <name evidence="4" type="ORF">Ga0080574_TMP1783</name>
</gene>
<dbReference type="Gene3D" id="1.20.1260.10">
    <property type="match status" value="1"/>
</dbReference>
<evidence type="ECO:0000313" key="5">
    <source>
        <dbReference type="Proteomes" id="UP000187059"/>
    </source>
</evidence>